<dbReference type="SMART" id="SM00939">
    <property type="entry name" value="PepX_C"/>
    <property type="match status" value="1"/>
</dbReference>
<feature type="domain" description="Xaa-Pro dipeptidyl-peptidase C-terminal" evidence="10">
    <location>
        <begin position="515"/>
        <end position="754"/>
    </location>
</feature>
<evidence type="ECO:0000256" key="1">
    <source>
        <dbReference type="ARBA" id="ARBA00000123"/>
    </source>
</evidence>
<keyword evidence="13" id="KW-1185">Reference proteome</keyword>
<dbReference type="Proteomes" id="UP001549037">
    <property type="component" value="Unassembled WGS sequence"/>
</dbReference>
<dbReference type="InterPro" id="IPR000383">
    <property type="entry name" value="Xaa-Pro-like_dom"/>
</dbReference>
<evidence type="ECO:0000256" key="6">
    <source>
        <dbReference type="ARBA" id="ARBA00022670"/>
    </source>
</evidence>
<dbReference type="HAMAP" id="MF_00698">
    <property type="entry name" value="Aminopeptidase_S15"/>
    <property type="match status" value="1"/>
</dbReference>
<dbReference type="GO" id="GO:0008239">
    <property type="term" value="F:dipeptidyl-peptidase activity"/>
    <property type="evidence" value="ECO:0007669"/>
    <property type="project" value="UniProtKB-EC"/>
</dbReference>
<comment type="subcellular location">
    <subcellularLocation>
        <location evidence="9">Cytoplasm</location>
    </subcellularLocation>
</comment>
<dbReference type="EC" id="3.4.14.11" evidence="9"/>
<evidence type="ECO:0000256" key="5">
    <source>
        <dbReference type="ARBA" id="ARBA00022438"/>
    </source>
</evidence>
<dbReference type="InterPro" id="IPR008252">
    <property type="entry name" value="Pept_S15_Xpro"/>
</dbReference>
<keyword evidence="7 9" id="KW-0378">Hydrolase</keyword>
<reference evidence="12 13" key="1">
    <citation type="submission" date="2024-06" db="EMBL/GenBank/DDBJ databases">
        <title>Genomic Encyclopedia of Type Strains, Phase IV (KMG-IV): sequencing the most valuable type-strain genomes for metagenomic binning, comparative biology and taxonomic classification.</title>
        <authorList>
            <person name="Goeker M."/>
        </authorList>
    </citation>
    <scope>NUCLEOTIDE SEQUENCE [LARGE SCALE GENOMIC DNA]</scope>
    <source>
        <strain evidence="12 13">DSM 28302</strain>
    </source>
</reference>
<dbReference type="InterPro" id="IPR029058">
    <property type="entry name" value="AB_hydrolase_fold"/>
</dbReference>
<keyword evidence="6 9" id="KW-0645">Protease</keyword>
<dbReference type="Gene3D" id="1.10.246.70">
    <property type="match status" value="1"/>
</dbReference>
<dbReference type="Gene3D" id="3.40.50.1820">
    <property type="entry name" value="alpha/beta hydrolase"/>
    <property type="match status" value="1"/>
</dbReference>
<dbReference type="PRINTS" id="PR00923">
    <property type="entry name" value="LACTOPTASE"/>
</dbReference>
<dbReference type="PANTHER" id="PTHR43056:SF10">
    <property type="entry name" value="COCE_NOND FAMILY, PUTATIVE (AFU_ORTHOLOGUE AFUA_7G00600)-RELATED"/>
    <property type="match status" value="1"/>
</dbReference>
<dbReference type="EMBL" id="JBEPLN010000030">
    <property type="protein sequence ID" value="MET3634884.1"/>
    <property type="molecule type" value="Genomic_DNA"/>
</dbReference>
<evidence type="ECO:0000256" key="3">
    <source>
        <dbReference type="ARBA" id="ARBA00010819"/>
    </source>
</evidence>
<dbReference type="SUPFAM" id="SSF81761">
    <property type="entry name" value="X-Prolyl dipeptidyl aminopeptidase PepX, N-terminal domain"/>
    <property type="match status" value="1"/>
</dbReference>
<evidence type="ECO:0000256" key="4">
    <source>
        <dbReference type="ARBA" id="ARBA00011738"/>
    </source>
</evidence>
<evidence type="ECO:0000256" key="2">
    <source>
        <dbReference type="ARBA" id="ARBA00003997"/>
    </source>
</evidence>
<keyword evidence="5 9" id="KW-0031">Aminopeptidase</keyword>
<evidence type="ECO:0000256" key="8">
    <source>
        <dbReference type="ARBA" id="ARBA00022825"/>
    </source>
</evidence>
<keyword evidence="8 9" id="KW-0720">Serine protease</keyword>
<proteinExistence type="inferred from homology"/>
<comment type="function">
    <text evidence="2 9">Removes N-terminal dipeptides sequentially from polypeptides having unsubstituted N-termini provided that the penultimate residue is proline.</text>
</comment>
<feature type="active site" description="Charge relay system" evidence="9">
    <location>
        <position position="349"/>
    </location>
</feature>
<evidence type="ECO:0000259" key="11">
    <source>
        <dbReference type="SMART" id="SM00940"/>
    </source>
</evidence>
<dbReference type="NCBIfam" id="NF003783">
    <property type="entry name" value="PRK05371.1-4"/>
    <property type="match status" value="1"/>
</dbReference>
<protein>
    <recommendedName>
        <fullName evidence="9">Xaa-Pro dipeptidyl-peptidase</fullName>
        <ecNumber evidence="9">3.4.14.11</ecNumber>
    </recommendedName>
    <alternativeName>
        <fullName evidence="9">X-Pro dipeptidyl-peptidase</fullName>
    </alternativeName>
    <alternativeName>
        <fullName evidence="9">X-prolyl-dipeptidyl aminopeptidase</fullName>
        <shortName evidence="9">X-PDAP</shortName>
    </alternativeName>
</protein>
<dbReference type="Pfam" id="PF02129">
    <property type="entry name" value="Peptidase_S15"/>
    <property type="match status" value="1"/>
</dbReference>
<comment type="subunit">
    <text evidence="4 9">Homodimer.</text>
</comment>
<dbReference type="InterPro" id="IPR036313">
    <property type="entry name" value="PepX_N_dom_sf"/>
</dbReference>
<dbReference type="InterPro" id="IPR013736">
    <property type="entry name" value="Xaa-Pro_dipept_C"/>
</dbReference>
<dbReference type="Gene3D" id="2.60.120.260">
    <property type="entry name" value="Galactose-binding domain-like"/>
    <property type="match status" value="1"/>
</dbReference>
<dbReference type="InterPro" id="IPR050585">
    <property type="entry name" value="Xaa-Pro_dipeptidyl-ppase/CocE"/>
</dbReference>
<comment type="similarity">
    <text evidence="3 9">Belongs to the peptidase S15 family.</text>
</comment>
<dbReference type="SMART" id="SM00940">
    <property type="entry name" value="PepX_N"/>
    <property type="match status" value="1"/>
</dbReference>
<dbReference type="PANTHER" id="PTHR43056">
    <property type="entry name" value="PEPTIDASE S9 PROLYL OLIGOPEPTIDASE"/>
    <property type="match status" value="1"/>
</dbReference>
<evidence type="ECO:0000313" key="12">
    <source>
        <dbReference type="EMBL" id="MET3634884.1"/>
    </source>
</evidence>
<comment type="catalytic activity">
    <reaction evidence="1 9">
        <text>Hydrolyzes Xaa-Pro-|- bonds to release unblocked, N-terminal dipeptides from substrates including Ala-Pro-|-p-nitroanilide and (sequentially) Tyr-Pro-|-Phe-Pro-|-Gly-Pro-|-Ile.</text>
        <dbReference type="EC" id="3.4.14.11"/>
    </reaction>
</comment>
<dbReference type="Pfam" id="PF08530">
    <property type="entry name" value="PepX_C"/>
    <property type="match status" value="1"/>
</dbReference>
<gene>
    <name evidence="9" type="primary">pepX</name>
    <name evidence="12" type="ORF">ABID28_001545</name>
</gene>
<keyword evidence="9" id="KW-0963">Cytoplasm</keyword>
<dbReference type="InterPro" id="IPR015251">
    <property type="entry name" value="PepX_N_dom"/>
</dbReference>
<evidence type="ECO:0000313" key="13">
    <source>
        <dbReference type="Proteomes" id="UP001549037"/>
    </source>
</evidence>
<organism evidence="12 13">
    <name type="scientific">Streptococcus porcorum</name>
    <dbReference type="NCBI Taxonomy" id="701526"/>
    <lineage>
        <taxon>Bacteria</taxon>
        <taxon>Bacillati</taxon>
        <taxon>Bacillota</taxon>
        <taxon>Bacilli</taxon>
        <taxon>Lactobacillales</taxon>
        <taxon>Streptococcaceae</taxon>
        <taxon>Streptococcus</taxon>
    </lineage>
</organism>
<feature type="domain" description="X-Prolyl dipeptidyl aminopeptidase PepX N-terminal" evidence="11">
    <location>
        <begin position="1"/>
        <end position="145"/>
    </location>
</feature>
<dbReference type="SUPFAM" id="SSF53474">
    <property type="entry name" value="alpha/beta-Hydrolases"/>
    <property type="match status" value="1"/>
</dbReference>
<dbReference type="InterPro" id="IPR008979">
    <property type="entry name" value="Galactose-bd-like_sf"/>
</dbReference>
<accession>A0ABV2JGJ9</accession>
<evidence type="ECO:0000259" key="10">
    <source>
        <dbReference type="SMART" id="SM00939"/>
    </source>
</evidence>
<feature type="active site" description="Charge relay system" evidence="9">
    <location>
        <position position="499"/>
    </location>
</feature>
<evidence type="ECO:0000256" key="9">
    <source>
        <dbReference type="HAMAP-Rule" id="MF_00698"/>
    </source>
</evidence>
<feature type="active site" description="Charge relay system" evidence="9">
    <location>
        <position position="469"/>
    </location>
</feature>
<dbReference type="Pfam" id="PF09168">
    <property type="entry name" value="PepX_N"/>
    <property type="match status" value="1"/>
</dbReference>
<name>A0ABV2JGJ9_9STRE</name>
<comment type="caution">
    <text evidence="12">The sequence shown here is derived from an EMBL/GenBank/DDBJ whole genome shotgun (WGS) entry which is preliminary data.</text>
</comment>
<evidence type="ECO:0000256" key="7">
    <source>
        <dbReference type="ARBA" id="ARBA00022801"/>
    </source>
</evidence>
<dbReference type="SUPFAM" id="SSF49785">
    <property type="entry name" value="Galactose-binding domain-like"/>
    <property type="match status" value="1"/>
</dbReference>
<sequence length="762" mass="86687">MKFNQYSYIPTTMEKALSELTHLGFPLSLALTPKDNLTGFLKRLFFNYPESDEVLKDWIADEQTDLLDFLQSDQALSPEIFYTIALQALEFVPNFDFSDAGRFVQDCQFPILYDEANLILNLYQLLTCRTKSGNSLIDKLVSTGLIQADNTYHFFNGKSLATFDTSHLIREVVYVETPLDTQNKGQYDLVRVRIIRPRTSHQLPVIMTQSPYNEGINDKASDDKLYQMEGELSVKPPHTISVENKELTFAKIPKTPVPEAEQLETFSHIRSYTLNDYMLARGFASIYVSGIGTLGSDGFMTSGDYQQVASYQAVIDWLNGRANAYSSRKRDQKVTAHWASGLVATSGISYLGTLSTGLATTGVEGLKVIIAEAGISSWYDYYRENGLVCSPGGYPGEDLDVLTELTYSRNLLAGDYLKNNALYQTQLDQQSQSLDRLSGDYNQFWHDRNYLIHANNVNCEVIYTHGLQDWNVKPGQVYHILQALPDTVKKHVFLHQGAHVYMNNWQSIDFRETINALLCDRILDIGTHFKLPTVIWQDNNLEQTWRNLETFGSSHNKRLSLGQEEKTIPNAYTQDDFERYGKNFHHFKADLFSQKTKAVTIDFPIKQDLWINGPIKLNLRLKSSTNKGILSAQILDHTTKKGFGDNPRPLFAQSLDNGVNFSRENLVELPFATQDKRVVTKGFLNLQNRTHLLKVEPVVPNEWMSIELSLQPTIYQFLAGDTLRLVLYTTDFEHTIRDNTDYHLTVDLAQSTINLPVQPNTN</sequence>
<dbReference type="RefSeq" id="WP_354369604.1">
    <property type="nucleotide sequence ID" value="NZ_JBEPLN010000030.1"/>
</dbReference>